<protein>
    <submittedName>
        <fullName evidence="1">Uncharacterized protein</fullName>
    </submittedName>
</protein>
<dbReference type="Proteomes" id="UP000023152">
    <property type="component" value="Unassembled WGS sequence"/>
</dbReference>
<dbReference type="InterPro" id="IPR036770">
    <property type="entry name" value="Ankyrin_rpt-contain_sf"/>
</dbReference>
<dbReference type="SMART" id="SM00248">
    <property type="entry name" value="ANK"/>
    <property type="match status" value="2"/>
</dbReference>
<dbReference type="Pfam" id="PF12796">
    <property type="entry name" value="Ank_2"/>
    <property type="match status" value="1"/>
</dbReference>
<dbReference type="Gene3D" id="1.25.40.20">
    <property type="entry name" value="Ankyrin repeat-containing domain"/>
    <property type="match status" value="1"/>
</dbReference>
<keyword evidence="2" id="KW-1185">Reference proteome</keyword>
<accession>X6NU17</accession>
<dbReference type="EMBL" id="ASPP01006036">
    <property type="protein sequence ID" value="ETO29486.1"/>
    <property type="molecule type" value="Genomic_DNA"/>
</dbReference>
<dbReference type="AlphaFoldDB" id="X6NU17"/>
<comment type="caution">
    <text evidence="1">The sequence shown here is derived from an EMBL/GenBank/DDBJ whole genome shotgun (WGS) entry which is preliminary data.</text>
</comment>
<evidence type="ECO:0000313" key="1">
    <source>
        <dbReference type="EMBL" id="ETO29486.1"/>
    </source>
</evidence>
<proteinExistence type="predicted"/>
<organism evidence="1 2">
    <name type="scientific">Reticulomyxa filosa</name>
    <dbReference type="NCBI Taxonomy" id="46433"/>
    <lineage>
        <taxon>Eukaryota</taxon>
        <taxon>Sar</taxon>
        <taxon>Rhizaria</taxon>
        <taxon>Retaria</taxon>
        <taxon>Foraminifera</taxon>
        <taxon>Monothalamids</taxon>
        <taxon>Reticulomyxidae</taxon>
        <taxon>Reticulomyxa</taxon>
    </lineage>
</organism>
<dbReference type="SUPFAM" id="SSF48403">
    <property type="entry name" value="Ankyrin repeat"/>
    <property type="match status" value="1"/>
</dbReference>
<sequence length="760" mass="88435">MNKKKITISKTNKKWQFYRHISGLIKVAGETTDEAHARNCTNKALGYLSVFKKQVDVNFHGRADGWTYLHLACYFDNVTFLRFILLVFKNIEIDSLDKFGQTPLDLAVERQNNDAIAALEAFKNSNEESRDIESFTEEFEILQSKYKVFKSTLTDVYNQDQKKVDEFMGTLCEVMSRLLETRKPFSGDLLFFAMSHECENASNVVLSTEENKEKEKKEEEDKQVVHVEHALDKKIQDMLNIETLYENCCDYVWLSENLLKSPIWLLKKASSDLKATSNNSKGLYDGMVSRAKSEQRKDQSSLQMDVRAIANNDLESYRAIVNFNVRNSKHVTKEQQRQDKIVYGIKGELTESELAYVSLYSTDMLFNASQMYDLDTYLSQLLLRAHILNTPFQQTVLSLFDKNSDHANGKNVWVEFGPVKKVKRCREKAELEYNGFPFPTSAHLLDLLRCTLIFDNFKDMLKGIHTLLTYCKKYEHVVNRKHLSTKSLVKFSILRVKNGFKGYIDTVMKKRKTSKTDIQTTSQEEKKEELIVPDRLCDIKFNIIVTLFDEDSKPISLIGEVKRSNQQKIFFYWFVLLQRMAQHKARIHELYEVERIESFFIKCDEKIKSKSIEKKISMAGIRAPLLAPLIVNHPFQFQDFLIKHLVQQSSSQNDDENKKKNTHYSCGLFIQQENFLLKMLKQPSLQSNLLDNMLSLIPEQRIPGLLLLRDNVCLFCHFSKYMEGGTYPKIGYIYVCASRINERRYIMCATINQKVILKFL</sequence>
<reference evidence="1 2" key="1">
    <citation type="journal article" date="2013" name="Curr. Biol.">
        <title>The Genome of the Foraminiferan Reticulomyxa filosa.</title>
        <authorList>
            <person name="Glockner G."/>
            <person name="Hulsmann N."/>
            <person name="Schleicher M."/>
            <person name="Noegel A.A."/>
            <person name="Eichinger L."/>
            <person name="Gallinger C."/>
            <person name="Pawlowski J."/>
            <person name="Sierra R."/>
            <person name="Euteneuer U."/>
            <person name="Pillet L."/>
            <person name="Moustafa A."/>
            <person name="Platzer M."/>
            <person name="Groth M."/>
            <person name="Szafranski K."/>
            <person name="Schliwa M."/>
        </authorList>
    </citation>
    <scope>NUCLEOTIDE SEQUENCE [LARGE SCALE GENOMIC DNA]</scope>
</reference>
<dbReference type="InterPro" id="IPR002110">
    <property type="entry name" value="Ankyrin_rpt"/>
</dbReference>
<name>X6NU17_RETFI</name>
<gene>
    <name evidence="1" type="ORF">RFI_07638</name>
</gene>
<evidence type="ECO:0000313" key="2">
    <source>
        <dbReference type="Proteomes" id="UP000023152"/>
    </source>
</evidence>